<dbReference type="SUPFAM" id="SSF52949">
    <property type="entry name" value="Macro domain-like"/>
    <property type="match status" value="1"/>
</dbReference>
<dbReference type="PANTHER" id="PTHR11106:SF72">
    <property type="entry name" value="GANGLIOSIDE-INDUCED DIFFERENTIATION-ASSOCIATED PROTEIN 2"/>
    <property type="match status" value="1"/>
</dbReference>
<dbReference type="PROSITE" id="PS51154">
    <property type="entry name" value="MACRO"/>
    <property type="match status" value="1"/>
</dbReference>
<evidence type="ECO:0000259" key="3">
    <source>
        <dbReference type="PROSITE" id="PS51154"/>
    </source>
</evidence>
<dbReference type="Gene3D" id="3.40.220.10">
    <property type="entry name" value="Leucine Aminopeptidase, subunit E, domain 1"/>
    <property type="match status" value="1"/>
</dbReference>
<dbReference type="OrthoDB" id="365077at2759"/>
<dbReference type="AlphaFoldDB" id="A0A210QSE4"/>
<evidence type="ECO:0000256" key="1">
    <source>
        <dbReference type="ARBA" id="ARBA00008355"/>
    </source>
</evidence>
<name>A0A210QSE4_MIZYE</name>
<gene>
    <name evidence="4" type="ORF">KP79_PYT00708</name>
</gene>
<dbReference type="SUPFAM" id="SSF52087">
    <property type="entry name" value="CRAL/TRIO domain"/>
    <property type="match status" value="1"/>
</dbReference>
<dbReference type="InterPro" id="IPR035793">
    <property type="entry name" value="Macro_GDAP2"/>
</dbReference>
<dbReference type="CDD" id="cd02905">
    <property type="entry name" value="Macro_GDAP2-like"/>
    <property type="match status" value="1"/>
</dbReference>
<keyword evidence="5" id="KW-1185">Reference proteome</keyword>
<reference evidence="4 5" key="1">
    <citation type="journal article" date="2017" name="Nat. Ecol. Evol.">
        <title>Scallop genome provides insights into evolution of bilaterian karyotype and development.</title>
        <authorList>
            <person name="Wang S."/>
            <person name="Zhang J."/>
            <person name="Jiao W."/>
            <person name="Li J."/>
            <person name="Xun X."/>
            <person name="Sun Y."/>
            <person name="Guo X."/>
            <person name="Huan P."/>
            <person name="Dong B."/>
            <person name="Zhang L."/>
            <person name="Hu X."/>
            <person name="Sun X."/>
            <person name="Wang J."/>
            <person name="Zhao C."/>
            <person name="Wang Y."/>
            <person name="Wang D."/>
            <person name="Huang X."/>
            <person name="Wang R."/>
            <person name="Lv J."/>
            <person name="Li Y."/>
            <person name="Zhang Z."/>
            <person name="Liu B."/>
            <person name="Lu W."/>
            <person name="Hui Y."/>
            <person name="Liang J."/>
            <person name="Zhou Z."/>
            <person name="Hou R."/>
            <person name="Li X."/>
            <person name="Liu Y."/>
            <person name="Li H."/>
            <person name="Ning X."/>
            <person name="Lin Y."/>
            <person name="Zhao L."/>
            <person name="Xing Q."/>
            <person name="Dou J."/>
            <person name="Li Y."/>
            <person name="Mao J."/>
            <person name="Guo H."/>
            <person name="Dou H."/>
            <person name="Li T."/>
            <person name="Mu C."/>
            <person name="Jiang W."/>
            <person name="Fu Q."/>
            <person name="Fu X."/>
            <person name="Miao Y."/>
            <person name="Liu J."/>
            <person name="Yu Q."/>
            <person name="Li R."/>
            <person name="Liao H."/>
            <person name="Li X."/>
            <person name="Kong Y."/>
            <person name="Jiang Z."/>
            <person name="Chourrout D."/>
            <person name="Li R."/>
            <person name="Bao Z."/>
        </authorList>
    </citation>
    <scope>NUCLEOTIDE SEQUENCE [LARGE SCALE GENOMIC DNA]</scope>
    <source>
        <strain evidence="4 5">PY_sf001</strain>
    </source>
</reference>
<comment type="caution">
    <text evidence="4">The sequence shown here is derived from an EMBL/GenBank/DDBJ whole genome shotgun (WGS) entry which is preliminary data.</text>
</comment>
<dbReference type="STRING" id="6573.A0A210QSE4"/>
<evidence type="ECO:0000313" key="4">
    <source>
        <dbReference type="EMBL" id="OWF51677.1"/>
    </source>
</evidence>
<dbReference type="SMART" id="SM00506">
    <property type="entry name" value="A1pp"/>
    <property type="match status" value="1"/>
</dbReference>
<evidence type="ECO:0000259" key="2">
    <source>
        <dbReference type="PROSITE" id="PS50191"/>
    </source>
</evidence>
<accession>A0A210QSE4</accession>
<feature type="domain" description="Macro" evidence="3">
    <location>
        <begin position="47"/>
        <end position="230"/>
    </location>
</feature>
<dbReference type="InterPro" id="IPR036865">
    <property type="entry name" value="CRAL-TRIO_dom_sf"/>
</dbReference>
<proteinExistence type="inferred from homology"/>
<dbReference type="EMBL" id="NEDP02002173">
    <property type="protein sequence ID" value="OWF51677.1"/>
    <property type="molecule type" value="Genomic_DNA"/>
</dbReference>
<feature type="domain" description="CRAL-TRIO" evidence="2">
    <location>
        <begin position="346"/>
        <end position="489"/>
    </location>
</feature>
<sequence length="515" mass="59173">MEEEGPEPLGARSRVVDIEQLTKWNLTQLPEYIESIDSNSGEEVEISTPFPWRSDLNSKVLLWCGDITLLNVEAIVHSTSEKFHNSANTPTSEEIYENAGPELLADLKNNIRVCKTGEAKLTKGYKLLARYIIHTVGPRYNIKYVTAAESALYSCYRYVLRLVRETSIKSVALTPAHSSGRGYPPEDGAHIAIRTVRRFLEKFGDEVETIVFHCTENDMEVYEKVMPLYFPRSSKEEAMASCMLPENVGNEDGEPIIAERQIRIMDKPAFASMRCQREEFEETVDLNKEFATSTVQEVGKHPFAQMEENPDDMRKSAIVGKTTDEQRILESRRRYERLMKRAKTEDLTDIAALKCLYRTGVDKFGRPVVIYVGKHFPGETVNLEKALLYMLRVMEPVVESDFVVVYLHTQTNASNHPPMNYLRQVYSLLDHKYKKNLKAFYIVHPTWWSKLATWFFTTFTASDIKNKVFSLKGVQYLYRSITPDQIEVPFFVTNYGIQINGPRYYEPPEDGQEGL</sequence>
<dbReference type="InterPro" id="IPR001251">
    <property type="entry name" value="CRAL-TRIO_dom"/>
</dbReference>
<organism evidence="4 5">
    <name type="scientific">Mizuhopecten yessoensis</name>
    <name type="common">Japanese scallop</name>
    <name type="synonym">Patinopecten yessoensis</name>
    <dbReference type="NCBI Taxonomy" id="6573"/>
    <lineage>
        <taxon>Eukaryota</taxon>
        <taxon>Metazoa</taxon>
        <taxon>Spiralia</taxon>
        <taxon>Lophotrochozoa</taxon>
        <taxon>Mollusca</taxon>
        <taxon>Bivalvia</taxon>
        <taxon>Autobranchia</taxon>
        <taxon>Pteriomorphia</taxon>
        <taxon>Pectinida</taxon>
        <taxon>Pectinoidea</taxon>
        <taxon>Pectinidae</taxon>
        <taxon>Mizuhopecten</taxon>
    </lineage>
</organism>
<protein>
    <submittedName>
        <fullName evidence="4">Protein GDAP2-like</fullName>
    </submittedName>
</protein>
<dbReference type="CDD" id="cd00170">
    <property type="entry name" value="SEC14"/>
    <property type="match status" value="1"/>
</dbReference>
<dbReference type="PANTHER" id="PTHR11106">
    <property type="entry name" value="GANGLIOSIDE INDUCED DIFFERENTIATION ASSOCIATED PROTEIN 2-RELATED"/>
    <property type="match status" value="1"/>
</dbReference>
<dbReference type="Pfam" id="PF01661">
    <property type="entry name" value="Macro"/>
    <property type="match status" value="1"/>
</dbReference>
<dbReference type="Pfam" id="PF13716">
    <property type="entry name" value="CRAL_TRIO_2"/>
    <property type="match status" value="1"/>
</dbReference>
<dbReference type="Proteomes" id="UP000242188">
    <property type="component" value="Unassembled WGS sequence"/>
</dbReference>
<dbReference type="Gene3D" id="3.40.525.10">
    <property type="entry name" value="CRAL-TRIO lipid binding domain"/>
    <property type="match status" value="1"/>
</dbReference>
<dbReference type="InterPro" id="IPR043472">
    <property type="entry name" value="Macro_dom-like"/>
</dbReference>
<dbReference type="SMART" id="SM00516">
    <property type="entry name" value="SEC14"/>
    <property type="match status" value="1"/>
</dbReference>
<dbReference type="InterPro" id="IPR002589">
    <property type="entry name" value="Macro_dom"/>
</dbReference>
<evidence type="ECO:0000313" key="5">
    <source>
        <dbReference type="Proteomes" id="UP000242188"/>
    </source>
</evidence>
<dbReference type="PROSITE" id="PS50191">
    <property type="entry name" value="CRAL_TRIO"/>
    <property type="match status" value="1"/>
</dbReference>
<comment type="similarity">
    <text evidence="1">Belongs to the GDAP2 family.</text>
</comment>